<evidence type="ECO:0000256" key="1">
    <source>
        <dbReference type="ARBA" id="ARBA00004162"/>
    </source>
</evidence>
<proteinExistence type="inferred from homology"/>
<keyword evidence="5 8" id="KW-1133">Transmembrane helix</keyword>
<gene>
    <name evidence="9" type="ORF">GCM10022423_01550</name>
</gene>
<dbReference type="Proteomes" id="UP001500748">
    <property type="component" value="Unassembled WGS sequence"/>
</dbReference>
<accession>A0ABP7G3F4</accession>
<protein>
    <submittedName>
        <fullName evidence="9">Biopolymer transporter ExbD</fullName>
    </submittedName>
</protein>
<evidence type="ECO:0000256" key="4">
    <source>
        <dbReference type="ARBA" id="ARBA00022692"/>
    </source>
</evidence>
<evidence type="ECO:0000256" key="7">
    <source>
        <dbReference type="RuleBase" id="RU003879"/>
    </source>
</evidence>
<keyword evidence="3" id="KW-1003">Cell membrane</keyword>
<dbReference type="PANTHER" id="PTHR30558:SF3">
    <property type="entry name" value="BIOPOLYMER TRANSPORT PROTEIN EXBD-RELATED"/>
    <property type="match status" value="1"/>
</dbReference>
<keyword evidence="10" id="KW-1185">Reference proteome</keyword>
<keyword evidence="7" id="KW-0813">Transport</keyword>
<comment type="similarity">
    <text evidence="2 7">Belongs to the ExbD/TolR family.</text>
</comment>
<evidence type="ECO:0000313" key="10">
    <source>
        <dbReference type="Proteomes" id="UP001500748"/>
    </source>
</evidence>
<comment type="subcellular location">
    <subcellularLocation>
        <location evidence="1">Cell membrane</location>
        <topology evidence="1">Single-pass membrane protein</topology>
    </subcellularLocation>
    <subcellularLocation>
        <location evidence="7">Cell membrane</location>
        <topology evidence="7">Single-pass type II membrane protein</topology>
    </subcellularLocation>
</comment>
<keyword evidence="7" id="KW-0653">Protein transport</keyword>
<evidence type="ECO:0000313" key="9">
    <source>
        <dbReference type="EMBL" id="GAA3755328.1"/>
    </source>
</evidence>
<name>A0ABP7G3F4_9FLAO</name>
<dbReference type="EMBL" id="BAABDU010000002">
    <property type="protein sequence ID" value="GAA3755328.1"/>
    <property type="molecule type" value="Genomic_DNA"/>
</dbReference>
<comment type="caution">
    <text evidence="9">The sequence shown here is derived from an EMBL/GenBank/DDBJ whole genome shotgun (WGS) entry which is preliminary data.</text>
</comment>
<keyword evidence="4 7" id="KW-0812">Transmembrane</keyword>
<dbReference type="Pfam" id="PF02472">
    <property type="entry name" value="ExbD"/>
    <property type="match status" value="1"/>
</dbReference>
<evidence type="ECO:0000256" key="2">
    <source>
        <dbReference type="ARBA" id="ARBA00005811"/>
    </source>
</evidence>
<keyword evidence="6 8" id="KW-0472">Membrane</keyword>
<organism evidence="9 10">
    <name type="scientific">Flavobacterium ginsengiterrae</name>
    <dbReference type="NCBI Taxonomy" id="871695"/>
    <lineage>
        <taxon>Bacteria</taxon>
        <taxon>Pseudomonadati</taxon>
        <taxon>Bacteroidota</taxon>
        <taxon>Flavobacteriia</taxon>
        <taxon>Flavobacteriales</taxon>
        <taxon>Flavobacteriaceae</taxon>
        <taxon>Flavobacterium</taxon>
    </lineage>
</organism>
<reference evidence="10" key="1">
    <citation type="journal article" date="2019" name="Int. J. Syst. Evol. Microbiol.">
        <title>The Global Catalogue of Microorganisms (GCM) 10K type strain sequencing project: providing services to taxonomists for standard genome sequencing and annotation.</title>
        <authorList>
            <consortium name="The Broad Institute Genomics Platform"/>
            <consortium name="The Broad Institute Genome Sequencing Center for Infectious Disease"/>
            <person name="Wu L."/>
            <person name="Ma J."/>
        </authorList>
    </citation>
    <scope>NUCLEOTIDE SEQUENCE [LARGE SCALE GENOMIC DNA]</scope>
    <source>
        <strain evidence="10">JCM 17337</strain>
    </source>
</reference>
<evidence type="ECO:0000256" key="6">
    <source>
        <dbReference type="ARBA" id="ARBA00023136"/>
    </source>
</evidence>
<feature type="transmembrane region" description="Helical" evidence="8">
    <location>
        <begin position="20"/>
        <end position="39"/>
    </location>
</feature>
<dbReference type="RefSeq" id="WP_345138909.1">
    <property type="nucleotide sequence ID" value="NZ_BAABDU010000002.1"/>
</dbReference>
<evidence type="ECO:0000256" key="3">
    <source>
        <dbReference type="ARBA" id="ARBA00022475"/>
    </source>
</evidence>
<dbReference type="InterPro" id="IPR003400">
    <property type="entry name" value="ExbD"/>
</dbReference>
<evidence type="ECO:0000256" key="5">
    <source>
        <dbReference type="ARBA" id="ARBA00022989"/>
    </source>
</evidence>
<evidence type="ECO:0000256" key="8">
    <source>
        <dbReference type="SAM" id="Phobius"/>
    </source>
</evidence>
<dbReference type="PANTHER" id="PTHR30558">
    <property type="entry name" value="EXBD MEMBRANE COMPONENT OF PMF-DRIVEN MACROMOLECULE IMPORT SYSTEM"/>
    <property type="match status" value="1"/>
</dbReference>
<sequence length="177" mass="20232">MKNLPQKVRSRKLSSRVDLTAMVSVSFLLIIFFMVVGELSKPKIMDLSLPYNDPKWDNVTHCGIGVDNRLITILLDGNNKVITYSGLLYYPIESPKKLNYGQNGIRKELEKKRKRILEYSASIGRYKNGPIVIIKPSKKSNFKNLIDILDEMAITRIDTYVIVPEFTPEETKLLALN</sequence>